<dbReference type="AlphaFoldDB" id="A0A316D6N3"/>
<name>A0A316D6N3_9BACL</name>
<dbReference type="PANTHER" id="PTHR43272">
    <property type="entry name" value="LONG-CHAIN-FATTY-ACID--COA LIGASE"/>
    <property type="match status" value="1"/>
</dbReference>
<dbReference type="InterPro" id="IPR000873">
    <property type="entry name" value="AMP-dep_synth/lig_dom"/>
</dbReference>
<dbReference type="RefSeq" id="WP_109689822.1">
    <property type="nucleotide sequence ID" value="NZ_QGGL01000011.1"/>
</dbReference>
<dbReference type="Proteomes" id="UP000245634">
    <property type="component" value="Unassembled WGS sequence"/>
</dbReference>
<dbReference type="InterPro" id="IPR042099">
    <property type="entry name" value="ANL_N_sf"/>
</dbReference>
<dbReference type="Pfam" id="PF23562">
    <property type="entry name" value="AMP-binding_C_3"/>
    <property type="match status" value="1"/>
</dbReference>
<evidence type="ECO:0000259" key="3">
    <source>
        <dbReference type="Pfam" id="PF00501"/>
    </source>
</evidence>
<keyword evidence="5" id="KW-1185">Reference proteome</keyword>
<sequence length="591" mass="65281">MSNLLSLIHQTVERYPDNDALMWKQDNQYLKLTYREFWKRSEAFAYALQDLGVQSGSKVAILANNCLAWTIADFGIMMSGAVTVPIYATSTPHQIEFILQNADVEAIVVENDQLLERVLAVATEALHSVLIIQPTKPVQHPGVMTFDSVIEKGQHLHAAKGTLTAWQTISDDQLATIVHTSGTTGNPKGVMLTHGNLYANLIGGQVYLPLTPQDRSLSYLPLSHIFERTCGQFMMLTSGGCFTYCEGLPQITANLAEVKPTVMTSVPRLFEKIYDGVLNNVRASSKAKQAIFRLAMKVGKQQITSPTFTSKLLHPLLDKLVFQQIRERMGGNLRLLVSGGAALSPTVGEFLKIAGLTVCEGYGLTETSPVISTQPISDPRIGTVGLPLNNVDVKIAADGEVLAKGPSIMVGYYKNPEATREAFTEDGYFMTGDIGEFVDGYLRIVERKKNILVLATGKNVAPFPIESAMMCSPYIGQAILIGDKRKYVSALIVPDFVNLEKFAAEKSLNLPTVQLVEHPEVLVLMEREIKEQLAEFASFERPKKFKILPQELTLESGELTPSLKVRLHVLQTRYQAEIEAMYQEQRETSAV</sequence>
<dbReference type="Gene3D" id="3.40.50.12780">
    <property type="entry name" value="N-terminal domain of ligase-like"/>
    <property type="match status" value="1"/>
</dbReference>
<dbReference type="GO" id="GO:0004467">
    <property type="term" value="F:long-chain fatty acid-CoA ligase activity"/>
    <property type="evidence" value="ECO:0007669"/>
    <property type="project" value="TreeGrafter"/>
</dbReference>
<keyword evidence="1" id="KW-0547">Nucleotide-binding</keyword>
<proteinExistence type="predicted"/>
<evidence type="ECO:0000313" key="4">
    <source>
        <dbReference type="EMBL" id="PWK11258.1"/>
    </source>
</evidence>
<keyword evidence="2" id="KW-0067">ATP-binding</keyword>
<dbReference type="PANTHER" id="PTHR43272:SF33">
    <property type="entry name" value="AMP-BINDING DOMAIN-CONTAINING PROTEIN-RELATED"/>
    <property type="match status" value="1"/>
</dbReference>
<evidence type="ECO:0000313" key="5">
    <source>
        <dbReference type="Proteomes" id="UP000245634"/>
    </source>
</evidence>
<organism evidence="4 5">
    <name type="scientific">Tumebacillus permanentifrigoris</name>
    <dbReference type="NCBI Taxonomy" id="378543"/>
    <lineage>
        <taxon>Bacteria</taxon>
        <taxon>Bacillati</taxon>
        <taxon>Bacillota</taxon>
        <taxon>Bacilli</taxon>
        <taxon>Bacillales</taxon>
        <taxon>Alicyclobacillaceae</taxon>
        <taxon>Tumebacillus</taxon>
    </lineage>
</organism>
<gene>
    <name evidence="4" type="ORF">C7459_11151</name>
</gene>
<dbReference type="PROSITE" id="PS00455">
    <property type="entry name" value="AMP_BINDING"/>
    <property type="match status" value="1"/>
</dbReference>
<protein>
    <submittedName>
        <fullName evidence="4">Long-chain acyl-CoA synthetase</fullName>
    </submittedName>
</protein>
<dbReference type="OrthoDB" id="9765680at2"/>
<dbReference type="SUPFAM" id="SSF56801">
    <property type="entry name" value="Acetyl-CoA synthetase-like"/>
    <property type="match status" value="1"/>
</dbReference>
<feature type="domain" description="AMP-dependent synthetase/ligase" evidence="3">
    <location>
        <begin position="10"/>
        <end position="413"/>
    </location>
</feature>
<dbReference type="Pfam" id="PF00501">
    <property type="entry name" value="AMP-binding"/>
    <property type="match status" value="1"/>
</dbReference>
<dbReference type="EMBL" id="QGGL01000011">
    <property type="protein sequence ID" value="PWK11258.1"/>
    <property type="molecule type" value="Genomic_DNA"/>
</dbReference>
<reference evidence="4 5" key="1">
    <citation type="submission" date="2018-05" db="EMBL/GenBank/DDBJ databases">
        <title>Genomic Encyclopedia of Type Strains, Phase IV (KMG-IV): sequencing the most valuable type-strain genomes for metagenomic binning, comparative biology and taxonomic classification.</title>
        <authorList>
            <person name="Goeker M."/>
        </authorList>
    </citation>
    <scope>NUCLEOTIDE SEQUENCE [LARGE SCALE GENOMIC DNA]</scope>
    <source>
        <strain evidence="4 5">DSM 18773</strain>
    </source>
</reference>
<dbReference type="GO" id="GO:0016020">
    <property type="term" value="C:membrane"/>
    <property type="evidence" value="ECO:0007669"/>
    <property type="project" value="TreeGrafter"/>
</dbReference>
<accession>A0A316D6N3</accession>
<dbReference type="InterPro" id="IPR020845">
    <property type="entry name" value="AMP-binding_CS"/>
</dbReference>
<evidence type="ECO:0000256" key="2">
    <source>
        <dbReference type="ARBA" id="ARBA00022840"/>
    </source>
</evidence>
<evidence type="ECO:0000256" key="1">
    <source>
        <dbReference type="ARBA" id="ARBA00022741"/>
    </source>
</evidence>
<dbReference type="CDD" id="cd05907">
    <property type="entry name" value="VL_LC_FACS_like"/>
    <property type="match status" value="1"/>
</dbReference>
<comment type="caution">
    <text evidence="4">The sequence shown here is derived from an EMBL/GenBank/DDBJ whole genome shotgun (WGS) entry which is preliminary data.</text>
</comment>
<dbReference type="GO" id="GO:0005524">
    <property type="term" value="F:ATP binding"/>
    <property type="evidence" value="ECO:0007669"/>
    <property type="project" value="UniProtKB-KW"/>
</dbReference>